<keyword evidence="2" id="KW-1185">Reference proteome</keyword>
<evidence type="ECO:0000313" key="2">
    <source>
        <dbReference type="Proteomes" id="UP001433508"/>
    </source>
</evidence>
<sequence length="170" mass="18735">MTEARRKSAIAIANAIESSVCADDNQQQQQQAAAVAARRRSISTIGTAVEAALFDMNNGTLNRPVLREKLLNLKHNPALAQKLADGEISPVEFAKMTNQDMASAQRRQEINQMQRQNLMHHVTVDGRLPVAQGATRRESFPGDISALEAMIAREGEVVRDDDTGIEYEDH</sequence>
<organism evidence="1 2">
    <name type="scientific">Lipomyces kononenkoae</name>
    <name type="common">Yeast</name>
    <dbReference type="NCBI Taxonomy" id="34357"/>
    <lineage>
        <taxon>Eukaryota</taxon>
        <taxon>Fungi</taxon>
        <taxon>Dikarya</taxon>
        <taxon>Ascomycota</taxon>
        <taxon>Saccharomycotina</taxon>
        <taxon>Lipomycetes</taxon>
        <taxon>Lipomycetales</taxon>
        <taxon>Lipomycetaceae</taxon>
        <taxon>Lipomyces</taxon>
    </lineage>
</organism>
<comment type="caution">
    <text evidence="1">The sequence shown here is derived from an EMBL/GenBank/DDBJ whole genome shotgun (WGS) entry which is preliminary data.</text>
</comment>
<gene>
    <name evidence="1" type="ORF">V1525DRAFT_397319</name>
</gene>
<proteinExistence type="predicted"/>
<name>A0ACC3T6V3_LIPKO</name>
<reference evidence="2" key="1">
    <citation type="journal article" date="2024" name="Front. Bioeng. Biotechnol.">
        <title>Genome-scale model development and genomic sequencing of the oleaginous clade Lipomyces.</title>
        <authorList>
            <person name="Czajka J.J."/>
            <person name="Han Y."/>
            <person name="Kim J."/>
            <person name="Mondo S.J."/>
            <person name="Hofstad B.A."/>
            <person name="Robles A."/>
            <person name="Haridas S."/>
            <person name="Riley R."/>
            <person name="LaButti K."/>
            <person name="Pangilinan J."/>
            <person name="Andreopoulos W."/>
            <person name="Lipzen A."/>
            <person name="Yan J."/>
            <person name="Wang M."/>
            <person name="Ng V."/>
            <person name="Grigoriev I.V."/>
            <person name="Spatafora J.W."/>
            <person name="Magnuson J.K."/>
            <person name="Baker S.E."/>
            <person name="Pomraning K.R."/>
        </authorList>
    </citation>
    <scope>NUCLEOTIDE SEQUENCE [LARGE SCALE GENOMIC DNA]</scope>
    <source>
        <strain evidence="2">CBS 7786</strain>
    </source>
</reference>
<evidence type="ECO:0000313" key="1">
    <source>
        <dbReference type="EMBL" id="KAK9239683.1"/>
    </source>
</evidence>
<accession>A0ACC3T6V3</accession>
<dbReference type="EMBL" id="MU971344">
    <property type="protein sequence ID" value="KAK9239683.1"/>
    <property type="molecule type" value="Genomic_DNA"/>
</dbReference>
<protein>
    <submittedName>
        <fullName evidence="1">Uncharacterized protein</fullName>
    </submittedName>
</protein>
<dbReference type="Proteomes" id="UP001433508">
    <property type="component" value="Unassembled WGS sequence"/>
</dbReference>